<dbReference type="PANTHER" id="PTHR24413">
    <property type="entry name" value="SPECKLE-TYPE POZ PROTEIN"/>
    <property type="match status" value="1"/>
</dbReference>
<evidence type="ECO:0000313" key="3">
    <source>
        <dbReference type="Proteomes" id="UP000789396"/>
    </source>
</evidence>
<name>A0A9N9JX60_9GLOM</name>
<feature type="non-terminal residue" evidence="2">
    <location>
        <position position="1"/>
    </location>
</feature>
<feature type="region of interest" description="Disordered" evidence="1">
    <location>
        <begin position="180"/>
        <end position="200"/>
    </location>
</feature>
<dbReference type="EMBL" id="CAJVPZ010070838">
    <property type="protein sequence ID" value="CAG8800135.1"/>
    <property type="molecule type" value="Genomic_DNA"/>
</dbReference>
<organism evidence="2 3">
    <name type="scientific">Racocetra fulgida</name>
    <dbReference type="NCBI Taxonomy" id="60492"/>
    <lineage>
        <taxon>Eukaryota</taxon>
        <taxon>Fungi</taxon>
        <taxon>Fungi incertae sedis</taxon>
        <taxon>Mucoromycota</taxon>
        <taxon>Glomeromycotina</taxon>
        <taxon>Glomeromycetes</taxon>
        <taxon>Diversisporales</taxon>
        <taxon>Gigasporaceae</taxon>
        <taxon>Racocetra</taxon>
    </lineage>
</organism>
<keyword evidence="3" id="KW-1185">Reference proteome</keyword>
<dbReference type="Proteomes" id="UP000789396">
    <property type="component" value="Unassembled WGS sequence"/>
</dbReference>
<evidence type="ECO:0000256" key="1">
    <source>
        <dbReference type="SAM" id="MobiDB-lite"/>
    </source>
</evidence>
<dbReference type="Gene3D" id="3.30.710.10">
    <property type="entry name" value="Potassium Channel Kv1.1, Chain A"/>
    <property type="match status" value="1"/>
</dbReference>
<dbReference type="AlphaFoldDB" id="A0A9N9JX60"/>
<feature type="compositionally biased region" description="Acidic residues" evidence="1">
    <location>
        <begin position="180"/>
        <end position="194"/>
    </location>
</feature>
<dbReference type="InterPro" id="IPR011333">
    <property type="entry name" value="SKP1/BTB/POZ_sf"/>
</dbReference>
<dbReference type="SUPFAM" id="SSF54695">
    <property type="entry name" value="POZ domain"/>
    <property type="match status" value="1"/>
</dbReference>
<accession>A0A9N9JX60</accession>
<proteinExistence type="predicted"/>
<protein>
    <submittedName>
        <fullName evidence="2">5487_t:CDS:1</fullName>
    </submittedName>
</protein>
<gene>
    <name evidence="2" type="ORF">RFULGI_LOCUS17642</name>
</gene>
<dbReference type="OrthoDB" id="6359816at2759"/>
<reference evidence="2" key="1">
    <citation type="submission" date="2021-06" db="EMBL/GenBank/DDBJ databases">
        <authorList>
            <person name="Kallberg Y."/>
            <person name="Tangrot J."/>
            <person name="Rosling A."/>
        </authorList>
    </citation>
    <scope>NUCLEOTIDE SEQUENCE</scope>
    <source>
        <strain evidence="2">IN212</strain>
    </source>
</reference>
<evidence type="ECO:0000313" key="2">
    <source>
        <dbReference type="EMBL" id="CAG8800135.1"/>
    </source>
</evidence>
<comment type="caution">
    <text evidence="2">The sequence shown here is derived from an EMBL/GenBank/DDBJ whole genome shotgun (WGS) entry which is preliminary data.</text>
</comment>
<sequence length="211" mass="24842">NNAIDTSATDDKINASQKINIMPTLELPQTPLTPISSQFTASTTTLSSFPPIETKPFIDKTVKKYIITIPDFHPETYKYFLRYLYTNDIKFYSSPAYHRTPWDFFKIADKYLVNELRDLAKARILRELTPNSAVEMFFGIDLLWEDMKELLLNYLVRKWESVQVCENWIKIFKEFGENDDNGNGDENNENVNEEEDRKETKRILFNEIMEQ</sequence>
<feature type="non-terminal residue" evidence="2">
    <location>
        <position position="211"/>
    </location>
</feature>